<proteinExistence type="predicted"/>
<evidence type="ECO:0000256" key="2">
    <source>
        <dbReference type="SAM" id="MobiDB-lite"/>
    </source>
</evidence>
<dbReference type="OrthoDB" id="203033at2157"/>
<sequence length="135" mass="14783">MTFDPNADAADPENVQERVDTLIEDNEVVLFMKGNELMPQCGYSKKALQLLTKYRDDVVTEDVLDALDAYRAALESHSGWETIPQTFVDGEFIGGSDILEELDNRGELHDELGVDADDVDADDAGTDDAGAEAPF</sequence>
<feature type="region of interest" description="Disordered" evidence="2">
    <location>
        <begin position="113"/>
        <end position="135"/>
    </location>
</feature>
<evidence type="ECO:0000313" key="4">
    <source>
        <dbReference type="EMBL" id="CAI49124.1"/>
    </source>
</evidence>
<dbReference type="HOGENOM" id="CLU_026126_2_1_2"/>
<dbReference type="KEGG" id="nph:NP_2066A"/>
<dbReference type="eggNOG" id="arCOG04648">
    <property type="taxonomic scope" value="Archaea"/>
</dbReference>
<dbReference type="AlphaFoldDB" id="A0A1U7EVQ3"/>
<accession>A0A1U7EVQ3</accession>
<name>A0A1U7EVQ3_NATPD</name>
<dbReference type="RefSeq" id="WP_011322753.1">
    <property type="nucleotide sequence ID" value="NC_007426.1"/>
</dbReference>
<keyword evidence="5" id="KW-1185">Reference proteome</keyword>
<dbReference type="InterPro" id="IPR002109">
    <property type="entry name" value="Glutaredoxin"/>
</dbReference>
<organism evidence="4 5">
    <name type="scientific">Natronomonas pharaonis (strain ATCC 35678 / DSM 2160 / CIP 103997 / JCM 8858 / NBRC 14720 / NCIMB 2260 / Gabara)</name>
    <name type="common">Halobacterium pharaonis</name>
    <dbReference type="NCBI Taxonomy" id="348780"/>
    <lineage>
        <taxon>Archaea</taxon>
        <taxon>Methanobacteriati</taxon>
        <taxon>Methanobacteriota</taxon>
        <taxon>Stenosarchaea group</taxon>
        <taxon>Halobacteria</taxon>
        <taxon>Halobacteriales</taxon>
        <taxon>Natronomonadaceae</taxon>
        <taxon>Natronomonas</taxon>
    </lineage>
</organism>
<dbReference type="SMR" id="A0A1U7EVQ3"/>
<dbReference type="InterPro" id="IPR004480">
    <property type="entry name" value="Monothiol_GRX-rel"/>
</dbReference>
<evidence type="ECO:0000259" key="3">
    <source>
        <dbReference type="Pfam" id="PF00462"/>
    </source>
</evidence>
<protein>
    <submittedName>
        <fullName evidence="4">Glutaredoxin</fullName>
    </submittedName>
</protein>
<evidence type="ECO:0000313" key="5">
    <source>
        <dbReference type="Proteomes" id="UP000002698"/>
    </source>
</evidence>
<dbReference type="InterPro" id="IPR036249">
    <property type="entry name" value="Thioredoxin-like_sf"/>
</dbReference>
<dbReference type="PANTHER" id="PTHR10293:SF16">
    <property type="entry name" value="GLUTAREDOXIN-RELATED PROTEIN 5, MITOCHONDRIAL"/>
    <property type="match status" value="1"/>
</dbReference>
<dbReference type="PANTHER" id="PTHR10293">
    <property type="entry name" value="GLUTAREDOXIN FAMILY MEMBER"/>
    <property type="match status" value="1"/>
</dbReference>
<evidence type="ECO:0000256" key="1">
    <source>
        <dbReference type="ARBA" id="ARBA00023284"/>
    </source>
</evidence>
<gene>
    <name evidence="4" type="primary">grx4</name>
    <name evidence="4" type="ordered locus">NP_2066A</name>
</gene>
<dbReference type="Gene3D" id="3.40.30.10">
    <property type="entry name" value="Glutaredoxin"/>
    <property type="match status" value="1"/>
</dbReference>
<dbReference type="Pfam" id="PF00462">
    <property type="entry name" value="Glutaredoxin"/>
    <property type="match status" value="1"/>
</dbReference>
<reference evidence="4 5" key="1">
    <citation type="journal article" date="2005" name="Genome Res.">
        <title>Living with two extremes: conclusions from the genome sequence of Natronomonas pharaonis.</title>
        <authorList>
            <person name="Falb M."/>
            <person name="Pfeiffer F."/>
            <person name="Palm P."/>
            <person name="Rodewald K."/>
            <person name="Hickmann V."/>
            <person name="Tittor J."/>
            <person name="Oesterhelt D."/>
        </authorList>
    </citation>
    <scope>NUCLEOTIDE SEQUENCE [LARGE SCALE GENOMIC DNA]</scope>
    <source>
        <strain evidence="5">ATCC 35678 / DSM 2160 / CIP 103997 / JCM 8858 / NBRC 14720 / NCIMB 2260 / Gabara</strain>
    </source>
</reference>
<dbReference type="SUPFAM" id="SSF52833">
    <property type="entry name" value="Thioredoxin-like"/>
    <property type="match status" value="1"/>
</dbReference>
<feature type="domain" description="Glutaredoxin" evidence="3">
    <location>
        <begin position="28"/>
        <end position="93"/>
    </location>
</feature>
<dbReference type="PROSITE" id="PS51354">
    <property type="entry name" value="GLUTAREDOXIN_2"/>
    <property type="match status" value="1"/>
</dbReference>
<dbReference type="EMBL" id="CR936257">
    <property type="protein sequence ID" value="CAI49124.1"/>
    <property type="molecule type" value="Genomic_DNA"/>
</dbReference>
<dbReference type="STRING" id="348780.NP_2066A"/>
<dbReference type="Proteomes" id="UP000002698">
    <property type="component" value="Chromosome"/>
</dbReference>
<dbReference type="EnsemblBacteria" id="CAI49124">
    <property type="protein sequence ID" value="CAI49124"/>
    <property type="gene ID" value="NP_2066A"/>
</dbReference>
<dbReference type="GeneID" id="3701340"/>
<keyword evidence="1" id="KW-0676">Redox-active center</keyword>